<dbReference type="InterPro" id="IPR001810">
    <property type="entry name" value="F-box_dom"/>
</dbReference>
<name>A0A8H7CFM8_9AGAR</name>
<dbReference type="InterPro" id="IPR036047">
    <property type="entry name" value="F-box-like_dom_sf"/>
</dbReference>
<organism evidence="2 3">
    <name type="scientific">Mycena venus</name>
    <dbReference type="NCBI Taxonomy" id="2733690"/>
    <lineage>
        <taxon>Eukaryota</taxon>
        <taxon>Fungi</taxon>
        <taxon>Dikarya</taxon>
        <taxon>Basidiomycota</taxon>
        <taxon>Agaricomycotina</taxon>
        <taxon>Agaricomycetes</taxon>
        <taxon>Agaricomycetidae</taxon>
        <taxon>Agaricales</taxon>
        <taxon>Marasmiineae</taxon>
        <taxon>Mycenaceae</taxon>
        <taxon>Mycena</taxon>
    </lineage>
</organism>
<dbReference type="SUPFAM" id="SSF81383">
    <property type="entry name" value="F-box domain"/>
    <property type="match status" value="1"/>
</dbReference>
<feature type="domain" description="F-box" evidence="1">
    <location>
        <begin position="33"/>
        <end position="61"/>
    </location>
</feature>
<sequence length="496" mass="55231">MTTSCPGALRPFLRWLPRSSRISRLKSKPLAVPYELWSEIFRMLDNPELVVVSRVSRAFNAHAIPIYLALKQPDIFPALQRAVFLPPVRKLSCTVYGTKRFQIICYLASFLAQQTTLEDVYLAFNAPDPFTGFGPKQKPIPRRTVQTEICRLLNCVTPTRKTLFITANKVLISDSARGDLWSLNPAVAPPRRIQHVTILQATLAAKAGRPARPYFRVALNTLAEICGTTYRNSFVLDVLRSLHVKYSPSPDDWAVVVLNAVRAVGWSLNLTPALSAADWSHILPQLDLPHLQELSMGPHETTYSANPELHDIGIADLDAFLIRHRIIERLDYLPQLFPHPLPVSGLSLGSLRYMTRLTTTPAHFIHLHHTPNSFPALVDLILLGAASIPVAHAAADFMAVLSLLGDTTEIQAPALRLRFPGSWIAPPPKGLAVQCVRSLLIFGDFAWGVDALAEFLAPFEPGLKVVEFQPTSRSALEQTLMSGLQRRVVWLEKVLW</sequence>
<dbReference type="OrthoDB" id="2971846at2759"/>
<reference evidence="2" key="1">
    <citation type="submission" date="2020-05" db="EMBL/GenBank/DDBJ databases">
        <title>Mycena genomes resolve the evolution of fungal bioluminescence.</title>
        <authorList>
            <person name="Tsai I.J."/>
        </authorList>
    </citation>
    <scope>NUCLEOTIDE SEQUENCE</scope>
    <source>
        <strain evidence="2">CCC161011</strain>
    </source>
</reference>
<gene>
    <name evidence="2" type="ORF">MVEN_02295100</name>
</gene>
<accession>A0A8H7CFM8</accession>
<dbReference type="Proteomes" id="UP000620124">
    <property type="component" value="Unassembled WGS sequence"/>
</dbReference>
<protein>
    <submittedName>
        <fullName evidence="2">F-box domain-containing protein</fullName>
    </submittedName>
</protein>
<evidence type="ECO:0000259" key="1">
    <source>
        <dbReference type="Pfam" id="PF00646"/>
    </source>
</evidence>
<dbReference type="AlphaFoldDB" id="A0A8H7CFM8"/>
<keyword evidence="3" id="KW-1185">Reference proteome</keyword>
<evidence type="ECO:0000313" key="3">
    <source>
        <dbReference type="Proteomes" id="UP000620124"/>
    </source>
</evidence>
<dbReference type="CDD" id="cd09917">
    <property type="entry name" value="F-box_SF"/>
    <property type="match status" value="1"/>
</dbReference>
<evidence type="ECO:0000313" key="2">
    <source>
        <dbReference type="EMBL" id="KAF7334646.1"/>
    </source>
</evidence>
<proteinExistence type="predicted"/>
<dbReference type="Pfam" id="PF00646">
    <property type="entry name" value="F-box"/>
    <property type="match status" value="1"/>
</dbReference>
<comment type="caution">
    <text evidence="2">The sequence shown here is derived from an EMBL/GenBank/DDBJ whole genome shotgun (WGS) entry which is preliminary data.</text>
</comment>
<dbReference type="EMBL" id="JACAZI010000026">
    <property type="protein sequence ID" value="KAF7334646.1"/>
    <property type="molecule type" value="Genomic_DNA"/>
</dbReference>